<feature type="domain" description="UBA" evidence="3">
    <location>
        <begin position="681"/>
        <end position="721"/>
    </location>
</feature>
<dbReference type="InterPro" id="IPR015940">
    <property type="entry name" value="UBA"/>
</dbReference>
<dbReference type="EMBL" id="VCGU01000009">
    <property type="protein sequence ID" value="TRY70445.1"/>
    <property type="molecule type" value="Genomic_DNA"/>
</dbReference>
<dbReference type="SUPFAM" id="SSF46934">
    <property type="entry name" value="UBA-like"/>
    <property type="match status" value="2"/>
</dbReference>
<dbReference type="SUPFAM" id="SSF54236">
    <property type="entry name" value="Ubiquitin-like"/>
    <property type="match status" value="1"/>
</dbReference>
<comment type="caution">
    <text evidence="4">The sequence shown here is derived from an EMBL/GenBank/DDBJ whole genome shotgun (WGS) entry which is preliminary data.</text>
</comment>
<dbReference type="InterPro" id="IPR039749">
    <property type="entry name" value="NUB1"/>
</dbReference>
<feature type="region of interest" description="Disordered" evidence="2">
    <location>
        <begin position="291"/>
        <end position="313"/>
    </location>
</feature>
<reference evidence="4 5" key="1">
    <citation type="journal article" date="2018" name="Nat. Ecol. Evol.">
        <title>Genomic signatures of mitonuclear coevolution across populations of Tigriopus californicus.</title>
        <authorList>
            <person name="Barreto F.S."/>
            <person name="Watson E.T."/>
            <person name="Lima T.G."/>
            <person name="Willett C.S."/>
            <person name="Edmands S."/>
            <person name="Li W."/>
            <person name="Burton R.S."/>
        </authorList>
    </citation>
    <scope>NUCLEOTIDE SEQUENCE [LARGE SCALE GENOMIC DNA]</scope>
    <source>
        <strain evidence="4 5">San Diego</strain>
    </source>
</reference>
<evidence type="ECO:0000259" key="3">
    <source>
        <dbReference type="PROSITE" id="PS50030"/>
    </source>
</evidence>
<gene>
    <name evidence="4" type="ORF">TCAL_06526</name>
</gene>
<dbReference type="InterPro" id="IPR036397">
    <property type="entry name" value="RNaseH_sf"/>
</dbReference>
<dbReference type="InterPro" id="IPR012337">
    <property type="entry name" value="RNaseH-like_sf"/>
</dbReference>
<organism evidence="4 5">
    <name type="scientific">Tigriopus californicus</name>
    <name type="common">Marine copepod</name>
    <dbReference type="NCBI Taxonomy" id="6832"/>
    <lineage>
        <taxon>Eukaryota</taxon>
        <taxon>Metazoa</taxon>
        <taxon>Ecdysozoa</taxon>
        <taxon>Arthropoda</taxon>
        <taxon>Crustacea</taxon>
        <taxon>Multicrustacea</taxon>
        <taxon>Hexanauplia</taxon>
        <taxon>Copepoda</taxon>
        <taxon>Harpacticoida</taxon>
        <taxon>Harpacticidae</taxon>
        <taxon>Tigriopus</taxon>
    </lineage>
</organism>
<protein>
    <recommendedName>
        <fullName evidence="3">UBA domain-containing protein</fullName>
    </recommendedName>
</protein>
<dbReference type="Pfam" id="PF00627">
    <property type="entry name" value="UBA"/>
    <property type="match status" value="1"/>
</dbReference>
<evidence type="ECO:0000256" key="1">
    <source>
        <dbReference type="SAM" id="Coils"/>
    </source>
</evidence>
<dbReference type="PROSITE" id="PS50030">
    <property type="entry name" value="UBA"/>
    <property type="match status" value="2"/>
</dbReference>
<evidence type="ECO:0000313" key="5">
    <source>
        <dbReference type="Proteomes" id="UP000318571"/>
    </source>
</evidence>
<name>A0A553NYD5_TIGCA</name>
<dbReference type="Proteomes" id="UP000318571">
    <property type="component" value="Chromosome 9"/>
</dbReference>
<dbReference type="InterPro" id="IPR029071">
    <property type="entry name" value="Ubiquitin-like_domsf"/>
</dbReference>
<keyword evidence="1" id="KW-0175">Coiled coil</keyword>
<dbReference type="InterPro" id="IPR029063">
    <property type="entry name" value="SAM-dependent_MTases_sf"/>
</dbReference>
<dbReference type="SMART" id="SM00479">
    <property type="entry name" value="EXOIII"/>
    <property type="match status" value="1"/>
</dbReference>
<evidence type="ECO:0000313" key="4">
    <source>
        <dbReference type="EMBL" id="TRY70445.1"/>
    </source>
</evidence>
<accession>A0A553NYD5</accession>
<proteinExistence type="predicted"/>
<dbReference type="AlphaFoldDB" id="A0A553NYD5"/>
<evidence type="ECO:0000256" key="2">
    <source>
        <dbReference type="SAM" id="MobiDB-lite"/>
    </source>
</evidence>
<dbReference type="CDD" id="cd06133">
    <property type="entry name" value="ERI-1_3'hExo_like"/>
    <property type="match status" value="1"/>
</dbReference>
<dbReference type="GO" id="GO:0000175">
    <property type="term" value="F:3'-5'-RNA exonuclease activity"/>
    <property type="evidence" value="ECO:0007669"/>
    <property type="project" value="InterPro"/>
</dbReference>
<dbReference type="Gene3D" id="3.10.20.90">
    <property type="entry name" value="Phosphatidylinositol 3-kinase Catalytic Subunit, Chain A, domain 1"/>
    <property type="match status" value="1"/>
</dbReference>
<feature type="coiled-coil region" evidence="1">
    <location>
        <begin position="711"/>
        <end position="741"/>
    </location>
</feature>
<dbReference type="Gene3D" id="3.30.420.10">
    <property type="entry name" value="Ribonuclease H-like superfamily/Ribonuclease H"/>
    <property type="match status" value="1"/>
</dbReference>
<feature type="domain" description="UBA" evidence="3">
    <location>
        <begin position="745"/>
        <end position="790"/>
    </location>
</feature>
<dbReference type="Gene3D" id="3.40.50.150">
    <property type="entry name" value="Vaccinia Virus protein VP39"/>
    <property type="match status" value="2"/>
</dbReference>
<dbReference type="InterPro" id="IPR047201">
    <property type="entry name" value="ERI-1_3'hExo-like"/>
</dbReference>
<dbReference type="InterPro" id="IPR013520">
    <property type="entry name" value="Ribonucl_H"/>
</dbReference>
<feature type="compositionally biased region" description="Polar residues" evidence="2">
    <location>
        <begin position="294"/>
        <end position="307"/>
    </location>
</feature>
<dbReference type="GO" id="GO:0003676">
    <property type="term" value="F:nucleic acid binding"/>
    <property type="evidence" value="ECO:0007669"/>
    <property type="project" value="InterPro"/>
</dbReference>
<dbReference type="Gene3D" id="1.10.8.10">
    <property type="entry name" value="DNA helicase RuvA subunit, C-terminal domain"/>
    <property type="match status" value="2"/>
</dbReference>
<dbReference type="Pfam" id="PF00929">
    <property type="entry name" value="RNase_T"/>
    <property type="match status" value="1"/>
</dbReference>
<dbReference type="InterPro" id="IPR009060">
    <property type="entry name" value="UBA-like_sf"/>
</dbReference>
<dbReference type="SUPFAM" id="SSF53098">
    <property type="entry name" value="Ribonuclease H-like"/>
    <property type="match status" value="1"/>
</dbReference>
<dbReference type="GO" id="GO:2000058">
    <property type="term" value="P:regulation of ubiquitin-dependent protein catabolic process"/>
    <property type="evidence" value="ECO:0007669"/>
    <property type="project" value="TreeGrafter"/>
</dbReference>
<dbReference type="CDD" id="cd14270">
    <property type="entry name" value="UBA"/>
    <property type="match status" value="1"/>
</dbReference>
<dbReference type="CDD" id="cd14291">
    <property type="entry name" value="UBA1_NUB1_like"/>
    <property type="match status" value="1"/>
</dbReference>
<feature type="region of interest" description="Disordered" evidence="2">
    <location>
        <begin position="828"/>
        <end position="848"/>
    </location>
</feature>
<dbReference type="PANTHER" id="PTHR12948">
    <property type="entry name" value="NEDD8 ULTIMATE BUSTER-1 BS4 PROTEIN"/>
    <property type="match status" value="1"/>
</dbReference>
<dbReference type="SMART" id="SM00165">
    <property type="entry name" value="UBA"/>
    <property type="match status" value="2"/>
</dbReference>
<dbReference type="STRING" id="6832.A0A553NYD5"/>
<dbReference type="PANTHER" id="PTHR12948:SF3">
    <property type="entry name" value="NEDD8 ULTIMATE BUSTER 1"/>
    <property type="match status" value="1"/>
</dbReference>
<keyword evidence="5" id="KW-1185">Reference proteome</keyword>
<sequence length="869" mass="97674">MTCRLKLNQLQSHLQGVEAFDTPKVLLEQYPTSANIAACMLHTMQTSFHDLEDRQVADLGCGLAMAKTAVYSLHKTATREHILKKARDWGVKAEVLAELRYDLPATYKHHKKPSVDIQSSSHGPFQPQKFDYFLIIDFEATCLHKQPIKPQEIIEFPCLKVNARNFDVVAEFHRYVKPVHHPTLSVFCSELTGILQETVQNESTFPEVFQAFQDWIREEALLESRFCFVSCGDWDLRTMLPAQCELCQLQVPDYLHRWINIKKSFHKSHRSFPRHLTAMLTEFGLEFEGRPHMENTSNSDMDSQDSFGNDEANANDAVPVVEDEELVREGVFNQIRNSLNQNGIKLWVEPYCKEGIPQGDKLLELACSLSPVLGIDDMTLMEGIKYLQSNALEKLAARDTLNKSGQIQLRLKIPRNLVKESVSNLVEVNREARGCDLAESVATIVKCSPDALKLVANGKVINNDLGVLEQGLKPGMVLMIVSLNKNDKSLQVLDEQRKILNETIQDAKLLGCDDGSGPGLSIANQTGESLNLPDIERKALIIAMSLHEKGRFALKQKNYDLALILLLEARSEYSQCRSDILHRVDNYALLNLDIAWCYLKLGNVSQLPNAEDRLSECENLLRKSYGQDMERVVQVKGQADTEKAIYVRMHLLQGIAAFHQGHKSRAGALLALAKSELAELDVSEDALSEVVALGYSEKEARLALRATKGNLAEAVTLAQNQREERRRVKEEEVERKRKRQKFGKTQDGRFVNIGFVQTMVNMGIGEDFAVEALRQTNNSIEEAIAAVQDNPDMIEAALLTSLEDQRNQAGSSDSKTKAEFKKDVKKAKSEAVKRMKSETGGLGKDDDHLDLDLKEETDLVQKYLGFLTA</sequence>